<accession>A0A6A3LIP4</accession>
<gene>
    <name evidence="1" type="ORF">PR001_g14753</name>
</gene>
<reference evidence="1 2" key="1">
    <citation type="submission" date="2018-09" db="EMBL/GenBank/DDBJ databases">
        <title>Genomic investigation of the strawberry pathogen Phytophthora fragariae indicates pathogenicity is determined by transcriptional variation in three key races.</title>
        <authorList>
            <person name="Adams T.M."/>
            <person name="Armitage A.D."/>
            <person name="Sobczyk M.K."/>
            <person name="Bates H.J."/>
            <person name="Dunwell J.M."/>
            <person name="Nellist C.F."/>
            <person name="Harrison R.J."/>
        </authorList>
    </citation>
    <scope>NUCLEOTIDE SEQUENCE [LARGE SCALE GENOMIC DNA]</scope>
    <source>
        <strain evidence="1 2">SCRP249</strain>
    </source>
</reference>
<organism evidence="1 2">
    <name type="scientific">Phytophthora rubi</name>
    <dbReference type="NCBI Taxonomy" id="129364"/>
    <lineage>
        <taxon>Eukaryota</taxon>
        <taxon>Sar</taxon>
        <taxon>Stramenopiles</taxon>
        <taxon>Oomycota</taxon>
        <taxon>Peronosporomycetes</taxon>
        <taxon>Peronosporales</taxon>
        <taxon>Peronosporaceae</taxon>
        <taxon>Phytophthora</taxon>
    </lineage>
</organism>
<comment type="caution">
    <text evidence="1">The sequence shown here is derived from an EMBL/GenBank/DDBJ whole genome shotgun (WGS) entry which is preliminary data.</text>
</comment>
<protein>
    <submittedName>
        <fullName evidence="1">Uncharacterized protein</fullName>
    </submittedName>
</protein>
<dbReference type="EMBL" id="QXFV01001074">
    <property type="protein sequence ID" value="KAE9016044.1"/>
    <property type="molecule type" value="Genomic_DNA"/>
</dbReference>
<dbReference type="Proteomes" id="UP000429607">
    <property type="component" value="Unassembled WGS sequence"/>
</dbReference>
<sequence>MFAQEELAGEHDEATTESWLKERADFYKARINNGEVLVRLPRECVGPQERDRDRSMVLEIGRDYEEFTPENDFATPTFKLKRPLIVKHFSPELEGMYTE</sequence>
<dbReference type="AlphaFoldDB" id="A0A6A3LIP4"/>
<name>A0A6A3LIP4_9STRA</name>
<evidence type="ECO:0000313" key="1">
    <source>
        <dbReference type="EMBL" id="KAE9016044.1"/>
    </source>
</evidence>
<evidence type="ECO:0000313" key="2">
    <source>
        <dbReference type="Proteomes" id="UP000429607"/>
    </source>
</evidence>
<proteinExistence type="predicted"/>